<feature type="compositionally biased region" description="Basic and acidic residues" evidence="1">
    <location>
        <begin position="86"/>
        <end position="104"/>
    </location>
</feature>
<evidence type="ECO:0000313" key="2">
    <source>
        <dbReference type="EMBL" id="MPN01150.1"/>
    </source>
</evidence>
<dbReference type="EMBL" id="VSSQ01047173">
    <property type="protein sequence ID" value="MPN01150.1"/>
    <property type="molecule type" value="Genomic_DNA"/>
</dbReference>
<feature type="region of interest" description="Disordered" evidence="1">
    <location>
        <begin position="1"/>
        <end position="163"/>
    </location>
</feature>
<name>A0A645EIJ6_9ZZZZ</name>
<feature type="compositionally biased region" description="Basic and acidic residues" evidence="1">
    <location>
        <begin position="142"/>
        <end position="152"/>
    </location>
</feature>
<dbReference type="AlphaFoldDB" id="A0A645EIJ6"/>
<feature type="compositionally biased region" description="Basic residues" evidence="1">
    <location>
        <begin position="131"/>
        <end position="141"/>
    </location>
</feature>
<evidence type="ECO:0000256" key="1">
    <source>
        <dbReference type="SAM" id="MobiDB-lite"/>
    </source>
</evidence>
<comment type="caution">
    <text evidence="2">The sequence shown here is derived from an EMBL/GenBank/DDBJ whole genome shotgun (WGS) entry which is preliminary data.</text>
</comment>
<reference evidence="2" key="1">
    <citation type="submission" date="2019-08" db="EMBL/GenBank/DDBJ databases">
        <authorList>
            <person name="Kucharzyk K."/>
            <person name="Murdoch R.W."/>
            <person name="Higgins S."/>
            <person name="Loffler F."/>
        </authorList>
    </citation>
    <scope>NUCLEOTIDE SEQUENCE</scope>
</reference>
<protein>
    <submittedName>
        <fullName evidence="2">Uncharacterized protein</fullName>
    </submittedName>
</protein>
<organism evidence="2">
    <name type="scientific">bioreactor metagenome</name>
    <dbReference type="NCBI Taxonomy" id="1076179"/>
    <lineage>
        <taxon>unclassified sequences</taxon>
        <taxon>metagenomes</taxon>
        <taxon>ecological metagenomes</taxon>
    </lineage>
</organism>
<gene>
    <name evidence="2" type="ORF">SDC9_148353</name>
</gene>
<proteinExistence type="predicted"/>
<accession>A0A645EIJ6</accession>
<feature type="compositionally biased region" description="Basic residues" evidence="1">
    <location>
        <begin position="44"/>
        <end position="60"/>
    </location>
</feature>
<sequence>MRQPGGGVCGSPRRARPLPRPASPRRDQRRRGQTARVAGAPHLAVRHRKEPARNRRRPRQNGRGEQKSRQSQTVRRPLSGRVAGALRRDVSAPHRDRAAGEDRPHRRRFEQHQSRLGPQKRLRRDRDQERRHHLLQRVRPFRLREQRGRLQGDRAAAGQTVRR</sequence>